<evidence type="ECO:0000259" key="16">
    <source>
        <dbReference type="SMART" id="SM00013"/>
    </source>
</evidence>
<evidence type="ECO:0000256" key="13">
    <source>
        <dbReference type="ARBA" id="ARBA00023303"/>
    </source>
</evidence>
<evidence type="ECO:0000313" key="18">
    <source>
        <dbReference type="EMBL" id="CAI5795677.1"/>
    </source>
</evidence>
<name>A0AA35LG53_9SAUR</name>
<evidence type="ECO:0000256" key="2">
    <source>
        <dbReference type="ARBA" id="ARBA00022448"/>
    </source>
</evidence>
<evidence type="ECO:0000256" key="15">
    <source>
        <dbReference type="SAM" id="SignalP"/>
    </source>
</evidence>
<feature type="signal peptide" evidence="15">
    <location>
        <begin position="1"/>
        <end position="42"/>
    </location>
</feature>
<dbReference type="SUPFAM" id="SSF52058">
    <property type="entry name" value="L domain-like"/>
    <property type="match status" value="1"/>
</dbReference>
<feature type="domain" description="LRRCT" evidence="17">
    <location>
        <begin position="201"/>
        <end position="254"/>
    </location>
</feature>
<dbReference type="FunFam" id="3.80.10.10:FF:000015">
    <property type="entry name" value="Leucine rich repeat containing 38"/>
    <property type="match status" value="1"/>
</dbReference>
<evidence type="ECO:0000256" key="8">
    <source>
        <dbReference type="ARBA" id="ARBA00022989"/>
    </source>
</evidence>
<evidence type="ECO:0000256" key="6">
    <source>
        <dbReference type="ARBA" id="ARBA00022729"/>
    </source>
</evidence>
<evidence type="ECO:0000256" key="4">
    <source>
        <dbReference type="ARBA" id="ARBA00022614"/>
    </source>
</evidence>
<evidence type="ECO:0000313" key="19">
    <source>
        <dbReference type="Proteomes" id="UP001178461"/>
    </source>
</evidence>
<protein>
    <submittedName>
        <fullName evidence="18">Leucine-rich repeat-containing protein 26</fullName>
    </submittedName>
</protein>
<dbReference type="InterPro" id="IPR000483">
    <property type="entry name" value="Cys-rich_flank_reg_C"/>
</dbReference>
<dbReference type="InterPro" id="IPR003591">
    <property type="entry name" value="Leu-rich_rpt_typical-subtyp"/>
</dbReference>
<dbReference type="InterPro" id="IPR001611">
    <property type="entry name" value="Leu-rich_rpt"/>
</dbReference>
<evidence type="ECO:0000256" key="1">
    <source>
        <dbReference type="ARBA" id="ARBA00004162"/>
    </source>
</evidence>
<evidence type="ECO:0000256" key="12">
    <source>
        <dbReference type="ARBA" id="ARBA00023180"/>
    </source>
</evidence>
<proteinExistence type="predicted"/>
<evidence type="ECO:0000256" key="5">
    <source>
        <dbReference type="ARBA" id="ARBA00022692"/>
    </source>
</evidence>
<dbReference type="SMART" id="SM00082">
    <property type="entry name" value="LRRCT"/>
    <property type="match status" value="1"/>
</dbReference>
<keyword evidence="9" id="KW-0406">Ion transport</keyword>
<keyword evidence="4" id="KW-0433">Leucine-rich repeat</keyword>
<dbReference type="InterPro" id="IPR050467">
    <property type="entry name" value="LRFN"/>
</dbReference>
<dbReference type="EMBL" id="OX395141">
    <property type="protein sequence ID" value="CAI5795677.1"/>
    <property type="molecule type" value="Genomic_DNA"/>
</dbReference>
<evidence type="ECO:0000256" key="14">
    <source>
        <dbReference type="SAM" id="Phobius"/>
    </source>
</evidence>
<keyword evidence="6 15" id="KW-0732">Signal</keyword>
<keyword evidence="8 14" id="KW-1133">Transmembrane helix</keyword>
<evidence type="ECO:0000256" key="10">
    <source>
        <dbReference type="ARBA" id="ARBA00023136"/>
    </source>
</evidence>
<feature type="chain" id="PRO_5041250873" evidence="15">
    <location>
        <begin position="43"/>
        <end position="314"/>
    </location>
</feature>
<keyword evidence="13" id="KW-0407">Ion channel</keyword>
<evidence type="ECO:0000256" key="7">
    <source>
        <dbReference type="ARBA" id="ARBA00022737"/>
    </source>
</evidence>
<dbReference type="InterPro" id="IPR000372">
    <property type="entry name" value="LRRNT"/>
</dbReference>
<sequence>MAWCGRSQVLPSGSSLTRCSCLQTFATFTLLLLLLYPSPSCSACPAVCSCTSGEINCMEHKLRWVPEDLPANATTVLLDYNRIATLQNRTFVVQGALRHLSLRSNVLGVIHPQALAGLSELRELDLSGNYLIVLQPNTFLPVPRLRMLNLGNNKLLTLEPELLRSLPHLESLFLQGNALVSLSPDLFSNLPSLHFLRLHNNPWGCTCAIQPLYQWLTDNVEKVPEVDSVSCKRPTQLTQHPIAAIGNESFAHCREPWLNIKDYAFFLLIGPSTFLTSICICILFGSLVVAQAKILKVSSIRPGALARRADRGPR</sequence>
<evidence type="ECO:0000256" key="3">
    <source>
        <dbReference type="ARBA" id="ARBA00022475"/>
    </source>
</evidence>
<dbReference type="PANTHER" id="PTHR45842:SF12">
    <property type="entry name" value="KEKKON 5, ISOFORM A"/>
    <property type="match status" value="1"/>
</dbReference>
<evidence type="ECO:0000256" key="9">
    <source>
        <dbReference type="ARBA" id="ARBA00023065"/>
    </source>
</evidence>
<dbReference type="Gene3D" id="3.80.10.10">
    <property type="entry name" value="Ribonuclease Inhibitor"/>
    <property type="match status" value="1"/>
</dbReference>
<dbReference type="SMART" id="SM00369">
    <property type="entry name" value="LRR_TYP"/>
    <property type="match status" value="5"/>
</dbReference>
<keyword evidence="5 14" id="KW-0812">Transmembrane</keyword>
<reference evidence="18" key="1">
    <citation type="submission" date="2022-12" db="EMBL/GenBank/DDBJ databases">
        <authorList>
            <person name="Alioto T."/>
            <person name="Alioto T."/>
            <person name="Gomez Garrido J."/>
        </authorList>
    </citation>
    <scope>NUCLEOTIDE SEQUENCE</scope>
</reference>
<keyword evidence="11" id="KW-1015">Disulfide bond</keyword>
<accession>A0AA35LG53</accession>
<organism evidence="18 19">
    <name type="scientific">Podarcis lilfordi</name>
    <name type="common">Lilford's wall lizard</name>
    <dbReference type="NCBI Taxonomy" id="74358"/>
    <lineage>
        <taxon>Eukaryota</taxon>
        <taxon>Metazoa</taxon>
        <taxon>Chordata</taxon>
        <taxon>Craniata</taxon>
        <taxon>Vertebrata</taxon>
        <taxon>Euteleostomi</taxon>
        <taxon>Lepidosauria</taxon>
        <taxon>Squamata</taxon>
        <taxon>Bifurcata</taxon>
        <taxon>Unidentata</taxon>
        <taxon>Episquamata</taxon>
        <taxon>Laterata</taxon>
        <taxon>Lacertibaenia</taxon>
        <taxon>Lacertidae</taxon>
        <taxon>Podarcis</taxon>
    </lineage>
</organism>
<dbReference type="Proteomes" id="UP001178461">
    <property type="component" value="Chromosome 15"/>
</dbReference>
<dbReference type="Pfam" id="PF13855">
    <property type="entry name" value="LRR_8"/>
    <property type="match status" value="2"/>
</dbReference>
<feature type="domain" description="LRRNT" evidence="16">
    <location>
        <begin position="43"/>
        <end position="75"/>
    </location>
</feature>
<dbReference type="AlphaFoldDB" id="A0AA35LG53"/>
<dbReference type="GO" id="GO:0005886">
    <property type="term" value="C:plasma membrane"/>
    <property type="evidence" value="ECO:0007669"/>
    <property type="project" value="UniProtKB-SubCell"/>
</dbReference>
<dbReference type="InterPro" id="IPR032675">
    <property type="entry name" value="LRR_dom_sf"/>
</dbReference>
<evidence type="ECO:0000259" key="17">
    <source>
        <dbReference type="SMART" id="SM00082"/>
    </source>
</evidence>
<evidence type="ECO:0000256" key="11">
    <source>
        <dbReference type="ARBA" id="ARBA00023157"/>
    </source>
</evidence>
<keyword evidence="7" id="KW-0677">Repeat</keyword>
<comment type="subcellular location">
    <subcellularLocation>
        <location evidence="1">Cell membrane</location>
        <topology evidence="1">Single-pass membrane protein</topology>
    </subcellularLocation>
</comment>
<keyword evidence="2" id="KW-0813">Transport</keyword>
<gene>
    <name evidence="18" type="ORF">PODLI_1B038534</name>
</gene>
<feature type="transmembrane region" description="Helical" evidence="14">
    <location>
        <begin position="263"/>
        <end position="290"/>
    </location>
</feature>
<dbReference type="PROSITE" id="PS51450">
    <property type="entry name" value="LRR"/>
    <property type="match status" value="1"/>
</dbReference>
<dbReference type="PANTHER" id="PTHR45842">
    <property type="entry name" value="SYNAPTIC ADHESION-LIKE MOLECULE SALM"/>
    <property type="match status" value="1"/>
</dbReference>
<keyword evidence="12" id="KW-0325">Glycoprotein</keyword>
<keyword evidence="10 14" id="KW-0472">Membrane</keyword>
<keyword evidence="19" id="KW-1185">Reference proteome</keyword>
<dbReference type="GO" id="GO:0071805">
    <property type="term" value="P:potassium ion transmembrane transport"/>
    <property type="evidence" value="ECO:0007669"/>
    <property type="project" value="UniProtKB-ARBA"/>
</dbReference>
<dbReference type="SMART" id="SM00013">
    <property type="entry name" value="LRRNT"/>
    <property type="match status" value="1"/>
</dbReference>
<keyword evidence="3" id="KW-1003">Cell membrane</keyword>